<evidence type="ECO:0000313" key="1">
    <source>
        <dbReference type="EMBL" id="CAA9257145.1"/>
    </source>
</evidence>
<protein>
    <submittedName>
        <fullName evidence="1">Uncharacterized protein</fullName>
    </submittedName>
</protein>
<dbReference type="EMBL" id="CADCTO010000287">
    <property type="protein sequence ID" value="CAA9257145.1"/>
    <property type="molecule type" value="Genomic_DNA"/>
</dbReference>
<name>A0A6J4INC1_9BACT</name>
<gene>
    <name evidence="1" type="ORF">AVDCRST_MAG63-2317</name>
</gene>
<accession>A0A6J4INC1</accession>
<organism evidence="1">
    <name type="scientific">uncultured Armatimonadetes bacterium</name>
    <dbReference type="NCBI Taxonomy" id="157466"/>
    <lineage>
        <taxon>Bacteria</taxon>
        <taxon>Bacillati</taxon>
        <taxon>Armatimonadota</taxon>
        <taxon>environmental samples</taxon>
    </lineage>
</organism>
<dbReference type="AlphaFoldDB" id="A0A6J4INC1"/>
<proteinExistence type="predicted"/>
<sequence>MRLVSLMRWVTSGGARAFTRDGFSDDICLVAARREAAGV</sequence>
<reference evidence="1" key="1">
    <citation type="submission" date="2020-02" db="EMBL/GenBank/DDBJ databases">
        <authorList>
            <person name="Meier V. D."/>
        </authorList>
    </citation>
    <scope>NUCLEOTIDE SEQUENCE</scope>
    <source>
        <strain evidence="1">AVDCRST_MAG63</strain>
    </source>
</reference>